<dbReference type="GO" id="GO:0005737">
    <property type="term" value="C:cytoplasm"/>
    <property type="evidence" value="ECO:0007669"/>
    <property type="project" value="TreeGrafter"/>
</dbReference>
<protein>
    <submittedName>
        <fullName evidence="2">GNAT family N-acetyltransferase</fullName>
    </submittedName>
</protein>
<sequence length="182" mass="21210">MAFPELETPRLQLVEIKKKHIVHYYNILSMDEVTRYYGMDPLEKESDAINMINSFRHNYESKRGIRWGIIIRDTQEFAGTLGLNNLSLWSKKAELGYELHPNYWNQGIITEAARSVLNYAFSELALVRMGAVTYPQNIASIAVLEKLGFQKEGLLRRYLYQNNQSHDAYIFSLLNDEWDARA</sequence>
<evidence type="ECO:0000259" key="1">
    <source>
        <dbReference type="PROSITE" id="PS51186"/>
    </source>
</evidence>
<evidence type="ECO:0000313" key="4">
    <source>
        <dbReference type="Proteomes" id="UP000182945"/>
    </source>
</evidence>
<evidence type="ECO:0000313" key="2">
    <source>
        <dbReference type="EMBL" id="APC47923.1"/>
    </source>
</evidence>
<evidence type="ECO:0000313" key="3">
    <source>
        <dbReference type="EMBL" id="MBD1224509.1"/>
    </source>
</evidence>
<keyword evidence="5" id="KW-1185">Reference proteome</keyword>
<dbReference type="PANTHER" id="PTHR43792:SF9">
    <property type="entry name" value="RIBOSOMAL-PROTEIN-ALANINE ACETYLTRANSFERASE"/>
    <property type="match status" value="1"/>
</dbReference>
<gene>
    <name evidence="2" type="ORF">BME96_06945</name>
    <name evidence="3" type="ORF">IC602_17990</name>
</gene>
<dbReference type="EMBL" id="JACWEZ010000019">
    <property type="protein sequence ID" value="MBD1224509.1"/>
    <property type="molecule type" value="Genomic_DNA"/>
</dbReference>
<dbReference type="KEGG" id="vhl:BME96_06945"/>
<dbReference type="AlphaFoldDB" id="A0AAC9IYK6"/>
<accession>A0AAC9IYK6</accession>
<reference evidence="2 4" key="1">
    <citation type="submission" date="2016-11" db="EMBL/GenBank/DDBJ databases">
        <title>Complete genome sequencing of Virgibacillus halodenitrificans PDB-F2.</title>
        <authorList>
            <person name="Sun Z."/>
            <person name="Zhou Y."/>
            <person name="Li H."/>
        </authorList>
    </citation>
    <scope>NUCLEOTIDE SEQUENCE [LARGE SCALE GENOMIC DNA]</scope>
    <source>
        <strain evidence="2 4">PDB-F2</strain>
    </source>
</reference>
<name>A0AAC9IYK6_VIRHA</name>
<dbReference type="EMBL" id="CP017962">
    <property type="protein sequence ID" value="APC47923.1"/>
    <property type="molecule type" value="Genomic_DNA"/>
</dbReference>
<dbReference type="Gene3D" id="3.40.630.30">
    <property type="match status" value="1"/>
</dbReference>
<dbReference type="Pfam" id="PF13302">
    <property type="entry name" value="Acetyltransf_3"/>
    <property type="match status" value="1"/>
</dbReference>
<evidence type="ECO:0000313" key="5">
    <source>
        <dbReference type="Proteomes" id="UP000621631"/>
    </source>
</evidence>
<dbReference type="GO" id="GO:0008999">
    <property type="term" value="F:protein-N-terminal-alanine acetyltransferase activity"/>
    <property type="evidence" value="ECO:0007669"/>
    <property type="project" value="TreeGrafter"/>
</dbReference>
<dbReference type="GeneID" id="71514119"/>
<dbReference type="SUPFAM" id="SSF55729">
    <property type="entry name" value="Acyl-CoA N-acyltransferases (Nat)"/>
    <property type="match status" value="1"/>
</dbReference>
<dbReference type="PANTHER" id="PTHR43792">
    <property type="entry name" value="GNAT FAMILY, PUTATIVE (AFU_ORTHOLOGUE AFUA_3G00765)-RELATED-RELATED"/>
    <property type="match status" value="1"/>
</dbReference>
<dbReference type="InterPro" id="IPR016181">
    <property type="entry name" value="Acyl_CoA_acyltransferase"/>
</dbReference>
<dbReference type="Proteomes" id="UP000621631">
    <property type="component" value="Unassembled WGS sequence"/>
</dbReference>
<feature type="domain" description="N-acetyltransferase" evidence="1">
    <location>
        <begin position="25"/>
        <end position="176"/>
    </location>
</feature>
<dbReference type="RefSeq" id="WP_019378716.1">
    <property type="nucleotide sequence ID" value="NZ_CP017962.1"/>
</dbReference>
<dbReference type="PROSITE" id="PS51186">
    <property type="entry name" value="GNAT"/>
    <property type="match status" value="1"/>
</dbReference>
<proteinExistence type="predicted"/>
<organism evidence="2 4">
    <name type="scientific">Virgibacillus halodenitrificans</name>
    <name type="common">Bacillus halodenitrificans</name>
    <dbReference type="NCBI Taxonomy" id="1482"/>
    <lineage>
        <taxon>Bacteria</taxon>
        <taxon>Bacillati</taxon>
        <taxon>Bacillota</taxon>
        <taxon>Bacilli</taxon>
        <taxon>Bacillales</taxon>
        <taxon>Bacillaceae</taxon>
        <taxon>Virgibacillus</taxon>
    </lineage>
</organism>
<dbReference type="InterPro" id="IPR051531">
    <property type="entry name" value="N-acetyltransferase"/>
</dbReference>
<dbReference type="InterPro" id="IPR000182">
    <property type="entry name" value="GNAT_dom"/>
</dbReference>
<dbReference type="Proteomes" id="UP000182945">
    <property type="component" value="Chromosome"/>
</dbReference>
<reference evidence="3 5" key="2">
    <citation type="submission" date="2020-09" db="EMBL/GenBank/DDBJ databases">
        <title>Draft Genome Sequences of Oil-Oxidizing Bacteria Halomonas titanicae, Marinobacter lutaoensis, and Virgibacillus halodenitrificans Isolated from Highly Saline Environments.</title>
        <authorList>
            <person name="Grouzdev D.S."/>
            <person name="Sokolova D.S."/>
            <person name="Semenova E.M."/>
            <person name="Borzenkov I.A."/>
            <person name="Bidzhieva S.K."/>
            <person name="Poltaraus A.B."/>
            <person name="Nazina T.N."/>
        </authorList>
    </citation>
    <scope>NUCLEOTIDE SEQUENCE [LARGE SCALE GENOMIC DNA]</scope>
    <source>
        <strain evidence="3 5">VKM B-3472D</strain>
    </source>
</reference>